<protein>
    <submittedName>
        <fullName evidence="2">YVTN family beta-propeller protein</fullName>
    </submittedName>
</protein>
<evidence type="ECO:0000256" key="1">
    <source>
        <dbReference type="SAM" id="SignalP"/>
    </source>
</evidence>
<dbReference type="InterPro" id="IPR011048">
    <property type="entry name" value="Haem_d1_sf"/>
</dbReference>
<dbReference type="InterPro" id="IPR015943">
    <property type="entry name" value="WD40/YVTN_repeat-like_dom_sf"/>
</dbReference>
<dbReference type="PANTHER" id="PTHR47197:SF3">
    <property type="entry name" value="DIHYDRO-HEME D1 DEHYDROGENASE"/>
    <property type="match status" value="1"/>
</dbReference>
<dbReference type="Proteomes" id="UP000292958">
    <property type="component" value="Unassembled WGS sequence"/>
</dbReference>
<accession>A0A4Q7YUE6</accession>
<evidence type="ECO:0000313" key="3">
    <source>
        <dbReference type="Proteomes" id="UP000292958"/>
    </source>
</evidence>
<organism evidence="2 3">
    <name type="scientific">Edaphobacter modestus</name>
    <dbReference type="NCBI Taxonomy" id="388466"/>
    <lineage>
        <taxon>Bacteria</taxon>
        <taxon>Pseudomonadati</taxon>
        <taxon>Acidobacteriota</taxon>
        <taxon>Terriglobia</taxon>
        <taxon>Terriglobales</taxon>
        <taxon>Acidobacteriaceae</taxon>
        <taxon>Edaphobacter</taxon>
    </lineage>
</organism>
<dbReference type="PANTHER" id="PTHR47197">
    <property type="entry name" value="PROTEIN NIRF"/>
    <property type="match status" value="1"/>
</dbReference>
<sequence>MSQAAVIVLLLSLMGVSNVSFGQSDASELLKLEATIPMANVQGRIDHLSIDLKGQRLFVAALGNNSLEVIDLKANKEVNSVHGLAEPQGIAFIPSSSLVFVANGNDGSVRVFDAVSWKMLKSIPYGDDADNLRHEPSSGHIWVGYGGGALGEFDQKGTKLADIKLDAHPESFQLEKNGARIFVNLPGSRKIAVVDRKTGAVVESWGTGGPLANYPMALDERDHRLFVVTRLPARLIVLDTDQGKRIATLHAIGDCDDVFYDERRHRIYAIGGEGGISVFQQRDADHYDELGRIKTVSGARTGFFSAEFDKLYVAVRKHDSQFAEIRIYTPIP</sequence>
<dbReference type="EMBL" id="SHKW01000001">
    <property type="protein sequence ID" value="RZU41482.1"/>
    <property type="molecule type" value="Genomic_DNA"/>
</dbReference>
<dbReference type="OrthoDB" id="104872at2"/>
<feature type="signal peptide" evidence="1">
    <location>
        <begin position="1"/>
        <end position="22"/>
    </location>
</feature>
<dbReference type="AlphaFoldDB" id="A0A4Q7YUE6"/>
<feature type="chain" id="PRO_5020292223" evidence="1">
    <location>
        <begin position="23"/>
        <end position="332"/>
    </location>
</feature>
<evidence type="ECO:0000313" key="2">
    <source>
        <dbReference type="EMBL" id="RZU41482.1"/>
    </source>
</evidence>
<dbReference type="InterPro" id="IPR051200">
    <property type="entry name" value="Host-pathogen_enzymatic-act"/>
</dbReference>
<name>A0A4Q7YUE6_9BACT</name>
<gene>
    <name evidence="2" type="ORF">BDD14_3005</name>
</gene>
<proteinExistence type="predicted"/>
<dbReference type="Gene3D" id="2.130.10.10">
    <property type="entry name" value="YVTN repeat-like/Quinoprotein amine dehydrogenase"/>
    <property type="match status" value="2"/>
</dbReference>
<keyword evidence="1" id="KW-0732">Signal</keyword>
<reference evidence="2 3" key="1">
    <citation type="submission" date="2019-02" db="EMBL/GenBank/DDBJ databases">
        <title>Genomic Encyclopedia of Archaeal and Bacterial Type Strains, Phase II (KMG-II): from individual species to whole genera.</title>
        <authorList>
            <person name="Goeker M."/>
        </authorList>
    </citation>
    <scope>NUCLEOTIDE SEQUENCE [LARGE SCALE GENOMIC DNA]</scope>
    <source>
        <strain evidence="2 3">DSM 18101</strain>
    </source>
</reference>
<keyword evidence="3" id="KW-1185">Reference proteome</keyword>
<comment type="caution">
    <text evidence="2">The sequence shown here is derived from an EMBL/GenBank/DDBJ whole genome shotgun (WGS) entry which is preliminary data.</text>
</comment>
<dbReference type="SUPFAM" id="SSF51004">
    <property type="entry name" value="C-terminal (heme d1) domain of cytochrome cd1-nitrite reductase"/>
    <property type="match status" value="1"/>
</dbReference>
<dbReference type="RefSeq" id="WP_130419397.1">
    <property type="nucleotide sequence ID" value="NZ_SHKW01000001.1"/>
</dbReference>